<dbReference type="SUPFAM" id="SSF53300">
    <property type="entry name" value="vWA-like"/>
    <property type="match status" value="1"/>
</dbReference>
<dbReference type="EMBL" id="QZKI01000102">
    <property type="protein sequence ID" value="RJP67560.1"/>
    <property type="molecule type" value="Genomic_DNA"/>
</dbReference>
<name>A0A419ETZ8_9BACT</name>
<protein>
    <submittedName>
        <fullName evidence="2">DUF58 domain-containing protein</fullName>
    </submittedName>
</protein>
<evidence type="ECO:0000259" key="1">
    <source>
        <dbReference type="SMART" id="SM00327"/>
    </source>
</evidence>
<dbReference type="SMART" id="SM00327">
    <property type="entry name" value="VWA"/>
    <property type="match status" value="1"/>
</dbReference>
<comment type="caution">
    <text evidence="2">The sequence shown here is derived from an EMBL/GenBank/DDBJ whole genome shotgun (WGS) entry which is preliminary data.</text>
</comment>
<dbReference type="InterPro" id="IPR002035">
    <property type="entry name" value="VWF_A"/>
</dbReference>
<dbReference type="Pfam" id="PF01882">
    <property type="entry name" value="DUF58"/>
    <property type="match status" value="1"/>
</dbReference>
<dbReference type="PANTHER" id="PTHR33608:SF6">
    <property type="entry name" value="BLL2464 PROTEIN"/>
    <property type="match status" value="1"/>
</dbReference>
<gene>
    <name evidence="2" type="ORF">C4532_14355</name>
</gene>
<dbReference type="Gene3D" id="3.40.50.410">
    <property type="entry name" value="von Willebrand factor, type A domain"/>
    <property type="match status" value="1"/>
</dbReference>
<proteinExistence type="predicted"/>
<dbReference type="PANTHER" id="PTHR33608">
    <property type="entry name" value="BLL2464 PROTEIN"/>
    <property type="match status" value="1"/>
</dbReference>
<organism evidence="2 3">
    <name type="scientific">Candidatus Abyssobacteria bacterium SURF_17</name>
    <dbReference type="NCBI Taxonomy" id="2093361"/>
    <lineage>
        <taxon>Bacteria</taxon>
        <taxon>Pseudomonadati</taxon>
        <taxon>Candidatus Hydrogenedentota</taxon>
        <taxon>Candidatus Abyssobacteria</taxon>
    </lineage>
</organism>
<reference evidence="2 3" key="1">
    <citation type="journal article" date="2017" name="ISME J.">
        <title>Energy and carbon metabolisms in a deep terrestrial subsurface fluid microbial community.</title>
        <authorList>
            <person name="Momper L."/>
            <person name="Jungbluth S.P."/>
            <person name="Lee M.D."/>
            <person name="Amend J.P."/>
        </authorList>
    </citation>
    <scope>NUCLEOTIDE SEQUENCE [LARGE SCALE GENOMIC DNA]</scope>
    <source>
        <strain evidence="2">SURF_17</strain>
    </source>
</reference>
<sequence length="295" mass="34083">MLPKEIFRKIRRIQIYTTRTVNDVLAGQYRSVFKGRGIEFAEVREYQVGDDVRMIDWNVTARMGRPYVKQFSEERELTAMLLVDLSASGRFGSVELTKNEMAAEIAALLAFSAIRNNDKVGLIIFTDRVEKFVAPQKGRSHVLRVIREILYFRPAGKGTDIAAAIEYLMRISTRRTVAFLISDFIASGYQKKLRAANKRHDMIAFRITDPRETELPRVGLIRLEDPETGGILLVDTRSEKLRRNYERAVAQDRAKQLHSFRSMNVDTVDLRTDSSYIEPLVRFFRMRERRLATGK</sequence>
<evidence type="ECO:0000313" key="2">
    <source>
        <dbReference type="EMBL" id="RJP67560.1"/>
    </source>
</evidence>
<evidence type="ECO:0000313" key="3">
    <source>
        <dbReference type="Proteomes" id="UP000285961"/>
    </source>
</evidence>
<feature type="domain" description="VWFA" evidence="1">
    <location>
        <begin position="76"/>
        <end position="237"/>
    </location>
</feature>
<dbReference type="AlphaFoldDB" id="A0A419ETZ8"/>
<dbReference type="InterPro" id="IPR036465">
    <property type="entry name" value="vWFA_dom_sf"/>
</dbReference>
<dbReference type="InterPro" id="IPR002881">
    <property type="entry name" value="DUF58"/>
</dbReference>
<accession>A0A419ETZ8</accession>
<dbReference type="Proteomes" id="UP000285961">
    <property type="component" value="Unassembled WGS sequence"/>
</dbReference>